<keyword evidence="1" id="KW-0413">Isomerase</keyword>
<evidence type="ECO:0000259" key="2">
    <source>
        <dbReference type="Pfam" id="PF02350"/>
    </source>
</evidence>
<dbReference type="NCBIfam" id="TIGR00236">
    <property type="entry name" value="wecB"/>
    <property type="match status" value="1"/>
</dbReference>
<dbReference type="Proteomes" id="UP000656042">
    <property type="component" value="Unassembled WGS sequence"/>
</dbReference>
<dbReference type="InterPro" id="IPR003331">
    <property type="entry name" value="UDP_GlcNAc_Epimerase_2_dom"/>
</dbReference>
<evidence type="ECO:0000313" key="3">
    <source>
        <dbReference type="EMBL" id="GGL04413.1"/>
    </source>
</evidence>
<reference evidence="3" key="1">
    <citation type="journal article" date="2014" name="Int. J. Syst. Evol. Microbiol.">
        <title>Complete genome sequence of Corynebacterium casei LMG S-19264T (=DSM 44701T), isolated from a smear-ripened cheese.</title>
        <authorList>
            <consortium name="US DOE Joint Genome Institute (JGI-PGF)"/>
            <person name="Walter F."/>
            <person name="Albersmeier A."/>
            <person name="Kalinowski J."/>
            <person name="Ruckert C."/>
        </authorList>
    </citation>
    <scope>NUCLEOTIDE SEQUENCE</scope>
    <source>
        <strain evidence="3">CGMCC 4.7299</strain>
    </source>
</reference>
<comment type="similarity">
    <text evidence="1">Belongs to the UDP-N-acetylglucosamine 2-epimerase family.</text>
</comment>
<accession>A0A8J3FR82</accession>
<dbReference type="PANTHER" id="PTHR43174">
    <property type="entry name" value="UDP-N-ACETYLGLUCOSAMINE 2-EPIMERASE"/>
    <property type="match status" value="1"/>
</dbReference>
<dbReference type="Pfam" id="PF02350">
    <property type="entry name" value="Epimerase_2"/>
    <property type="match status" value="1"/>
</dbReference>
<keyword evidence="4" id="KW-1185">Reference proteome</keyword>
<dbReference type="SUPFAM" id="SSF53756">
    <property type="entry name" value="UDP-Glycosyltransferase/glycogen phosphorylase"/>
    <property type="match status" value="1"/>
</dbReference>
<dbReference type="InterPro" id="IPR029767">
    <property type="entry name" value="WecB-like"/>
</dbReference>
<gene>
    <name evidence="3" type="primary">rffE</name>
    <name evidence="3" type="ORF">GCM10012284_43750</name>
</gene>
<name>A0A8J3FR82_9ACTN</name>
<dbReference type="AlphaFoldDB" id="A0A8J3FR82"/>
<feature type="domain" description="UDP-N-acetylglucosamine 2-epimerase" evidence="2">
    <location>
        <begin position="25"/>
        <end position="358"/>
    </location>
</feature>
<comment type="caution">
    <text evidence="3">The sequence shown here is derived from an EMBL/GenBank/DDBJ whole genome shotgun (WGS) entry which is preliminary data.</text>
</comment>
<dbReference type="Gene3D" id="3.40.50.2000">
    <property type="entry name" value="Glycogen Phosphorylase B"/>
    <property type="match status" value="2"/>
</dbReference>
<dbReference type="RefSeq" id="WP_189081149.1">
    <property type="nucleotide sequence ID" value="NZ_BMMX01000023.1"/>
</dbReference>
<dbReference type="GO" id="GO:0016853">
    <property type="term" value="F:isomerase activity"/>
    <property type="evidence" value="ECO:0007669"/>
    <property type="project" value="UniProtKB-KW"/>
</dbReference>
<evidence type="ECO:0000256" key="1">
    <source>
        <dbReference type="RuleBase" id="RU003513"/>
    </source>
</evidence>
<reference evidence="3" key="2">
    <citation type="submission" date="2020-09" db="EMBL/GenBank/DDBJ databases">
        <authorList>
            <person name="Sun Q."/>
            <person name="Zhou Y."/>
        </authorList>
    </citation>
    <scope>NUCLEOTIDE SEQUENCE</scope>
    <source>
        <strain evidence="3">CGMCC 4.7299</strain>
    </source>
</reference>
<evidence type="ECO:0000313" key="4">
    <source>
        <dbReference type="Proteomes" id="UP000656042"/>
    </source>
</evidence>
<protein>
    <submittedName>
        <fullName evidence="3">UDP-N-acetyl glucosamine 2-epimerase</fullName>
    </submittedName>
</protein>
<organism evidence="3 4">
    <name type="scientific">Mangrovihabitans endophyticus</name>
    <dbReference type="NCBI Taxonomy" id="1751298"/>
    <lineage>
        <taxon>Bacteria</taxon>
        <taxon>Bacillati</taxon>
        <taxon>Actinomycetota</taxon>
        <taxon>Actinomycetes</taxon>
        <taxon>Micromonosporales</taxon>
        <taxon>Micromonosporaceae</taxon>
        <taxon>Mangrovihabitans</taxon>
    </lineage>
</organism>
<dbReference type="CDD" id="cd03786">
    <property type="entry name" value="GTB_UDP-GlcNAc_2-Epimerase"/>
    <property type="match status" value="1"/>
</dbReference>
<proteinExistence type="inferred from homology"/>
<dbReference type="PANTHER" id="PTHR43174:SF1">
    <property type="entry name" value="UDP-N-ACETYLGLUCOSAMINE 2-EPIMERASE"/>
    <property type="match status" value="1"/>
</dbReference>
<sequence>MTKIMTVVGTRPEIIRLSRVISRLDETLDHVLVHTGQNWDPMLSDVFFEELEIRKPDRFLGVDTSSLGSVLGGVLVGVEQAIREECPDALLVLGDTNSSIAALMGRRLKVPVYHMEAGNRSFDLNVPEETNRCMVDHISDFNLVYTEHARRNLLAEGLHPRRIMHTGSPMREVLDYYRPKIDASTVLDRLGLEPGSYFLVSAHREENVDDPERLGKLIDCLRAVRDEWKLPVLVSTHPRTRKRLEQRADDLSSLEGITFHEPFGFLDYVHLQTKAKCVLSDSGTISEESGILGFPALTLRNSIERPESLDAGSIMMAAIDVGEVVEALKAALMRSCGSASCAEDYQIIDTARRVTNYLISTSRRHHDWAGIRIGRGS</sequence>
<dbReference type="EMBL" id="BMMX01000023">
    <property type="protein sequence ID" value="GGL04413.1"/>
    <property type="molecule type" value="Genomic_DNA"/>
</dbReference>